<feature type="compositionally biased region" description="Basic residues" evidence="5">
    <location>
        <begin position="64"/>
        <end position="82"/>
    </location>
</feature>
<dbReference type="Proteomes" id="UP000623542">
    <property type="component" value="Unassembled WGS sequence"/>
</dbReference>
<evidence type="ECO:0000256" key="1">
    <source>
        <dbReference type="ARBA" id="ARBA00015005"/>
    </source>
</evidence>
<proteinExistence type="predicted"/>
<reference evidence="6" key="1">
    <citation type="submission" date="2019-09" db="EMBL/GenBank/DDBJ databases">
        <title>Bird 10,000 Genomes (B10K) Project - Family phase.</title>
        <authorList>
            <person name="Zhang G."/>
        </authorList>
    </citation>
    <scope>NUCLEOTIDE SEQUENCE</scope>
    <source>
        <strain evidence="6">B10K-IZCAS-20218</strain>
        <tissue evidence="6">Blood</tissue>
    </source>
</reference>
<evidence type="ECO:0000256" key="4">
    <source>
        <dbReference type="ARBA" id="ARBA00031405"/>
    </source>
</evidence>
<evidence type="ECO:0000313" key="7">
    <source>
        <dbReference type="Proteomes" id="UP000623542"/>
    </source>
</evidence>
<evidence type="ECO:0000313" key="6">
    <source>
        <dbReference type="EMBL" id="NXD26051.1"/>
    </source>
</evidence>
<dbReference type="InterPro" id="IPR008494">
    <property type="entry name" value="DUF776"/>
</dbReference>
<organism evidence="6 7">
    <name type="scientific">Elachura formosa</name>
    <name type="common">spotted wren-babbler</name>
    <dbReference type="NCBI Taxonomy" id="1463973"/>
    <lineage>
        <taxon>Eukaryota</taxon>
        <taxon>Metazoa</taxon>
        <taxon>Chordata</taxon>
        <taxon>Craniata</taxon>
        <taxon>Vertebrata</taxon>
        <taxon>Euteleostomi</taxon>
        <taxon>Archelosauria</taxon>
        <taxon>Archosauria</taxon>
        <taxon>Dinosauria</taxon>
        <taxon>Saurischia</taxon>
        <taxon>Theropoda</taxon>
        <taxon>Coelurosauria</taxon>
        <taxon>Aves</taxon>
        <taxon>Neognathae</taxon>
        <taxon>Neoaves</taxon>
        <taxon>Telluraves</taxon>
        <taxon>Australaves</taxon>
        <taxon>Passeriformes</taxon>
        <taxon>Elachuridae</taxon>
        <taxon>Elachura</taxon>
    </lineage>
</organism>
<accession>A0A851UE15</accession>
<keyword evidence="2" id="KW-0597">Phosphoprotein</keyword>
<feature type="non-terminal residue" evidence="6">
    <location>
        <position position="1"/>
    </location>
</feature>
<evidence type="ECO:0000256" key="5">
    <source>
        <dbReference type="SAM" id="MobiDB-lite"/>
    </source>
</evidence>
<gene>
    <name evidence="6" type="primary">Oser1_1</name>
    <name evidence="6" type="ORF">ELAFOR_R03097</name>
</gene>
<keyword evidence="7" id="KW-1185">Reference proteome</keyword>
<dbReference type="GO" id="GO:0070301">
    <property type="term" value="P:cellular response to hydrogen peroxide"/>
    <property type="evidence" value="ECO:0007669"/>
    <property type="project" value="TreeGrafter"/>
</dbReference>
<feature type="region of interest" description="Disordered" evidence="5">
    <location>
        <begin position="52"/>
        <end position="89"/>
    </location>
</feature>
<sequence length="291" mass="32031">MKSEAKDGEEESLQTAFKKLRVDTAGCTTLSGGDGTSPRAIVRTVADETKPKNVCASKETWHGPVKKPSRGVVRTQRRRRSKSPILHPPKFIHCSTKSHSTCSQLVQKSQADAQEDSSGFVMPVPKEACVHEHCSVAPDIAQKGADECLGVSVTQLTAENTQENSPAAASPVSKTNLKTTELSDFQSVTKLNTREPCVCADKTCQCKLWQDMEVYKFSGVQSTPPLAPNRMVCEDHSHPLPSRTPSNSPRSCSEQARAFVDDVTIEDLSGYMEYYLYIPKKMSHMAEMMYT</sequence>
<feature type="non-terminal residue" evidence="6">
    <location>
        <position position="291"/>
    </location>
</feature>
<dbReference type="AlphaFoldDB" id="A0A851UE15"/>
<name>A0A851UE15_9PASS</name>
<protein>
    <recommendedName>
        <fullName evidence="1">Oxidative stress-responsive serine-rich protein 1</fullName>
    </recommendedName>
    <alternativeName>
        <fullName evidence="4">Oxidative stress-responsive protein 1</fullName>
    </alternativeName>
    <alternativeName>
        <fullName evidence="3">Peroxide-inducible transcript 1 protein</fullName>
    </alternativeName>
</protein>
<dbReference type="PANTHER" id="PTHR31383:SF2">
    <property type="entry name" value="OXIDATIVE STRESS-RESPONSIVE SERINE-RICH PROTEIN 1"/>
    <property type="match status" value="1"/>
</dbReference>
<dbReference type="Pfam" id="PF05604">
    <property type="entry name" value="DUF776"/>
    <property type="match status" value="1"/>
</dbReference>
<dbReference type="EMBL" id="WBNG01000386">
    <property type="protein sequence ID" value="NXD26051.1"/>
    <property type="molecule type" value="Genomic_DNA"/>
</dbReference>
<evidence type="ECO:0000256" key="3">
    <source>
        <dbReference type="ARBA" id="ARBA00029721"/>
    </source>
</evidence>
<dbReference type="PANTHER" id="PTHR31383">
    <property type="entry name" value="OXIDATIVE STRESS-RESPONSE SERINE-RICH PROTEIN 1"/>
    <property type="match status" value="1"/>
</dbReference>
<comment type="caution">
    <text evidence="6">The sequence shown here is derived from an EMBL/GenBank/DDBJ whole genome shotgun (WGS) entry which is preliminary data.</text>
</comment>
<evidence type="ECO:0000256" key="2">
    <source>
        <dbReference type="ARBA" id="ARBA00022553"/>
    </source>
</evidence>
<dbReference type="OrthoDB" id="10045817at2759"/>